<dbReference type="Pfam" id="PF14078">
    <property type="entry name" value="DUF4259"/>
    <property type="match status" value="1"/>
</dbReference>
<accession>A0ABQ1U3Z2</accession>
<keyword evidence="2" id="KW-1185">Reference proteome</keyword>
<protein>
    <recommendedName>
        <fullName evidence="3">DUF4259 domain-containing protein</fullName>
    </recommendedName>
</protein>
<dbReference type="Proteomes" id="UP000632273">
    <property type="component" value="Unassembled WGS sequence"/>
</dbReference>
<comment type="caution">
    <text evidence="1">The sequence shown here is derived from an EMBL/GenBank/DDBJ whole genome shotgun (WGS) entry which is preliminary data.</text>
</comment>
<name>A0ABQ1U3Z2_9BACT</name>
<dbReference type="RefSeq" id="WP_188813459.1">
    <property type="nucleotide sequence ID" value="NZ_BMHT01000003.1"/>
</dbReference>
<evidence type="ECO:0000313" key="2">
    <source>
        <dbReference type="Proteomes" id="UP000632273"/>
    </source>
</evidence>
<sequence>MAAWGPYNFDNDDATDFAGEFMNNGSEVLLLETLVTAADEEEFVEAEVALPALAAAEIVAAWRGHPGTDFLPGLLPVVQRLDISDEDELIELAQQAVEAVLKDSEPRNMWTENKQLDVWEAAQKDLLARLDAEPNP</sequence>
<reference evidence="2" key="1">
    <citation type="journal article" date="2019" name="Int. J. Syst. Evol. Microbiol.">
        <title>The Global Catalogue of Microorganisms (GCM) 10K type strain sequencing project: providing services to taxonomists for standard genome sequencing and annotation.</title>
        <authorList>
            <consortium name="The Broad Institute Genomics Platform"/>
            <consortium name="The Broad Institute Genome Sequencing Center for Infectious Disease"/>
            <person name="Wu L."/>
            <person name="Ma J."/>
        </authorList>
    </citation>
    <scope>NUCLEOTIDE SEQUENCE [LARGE SCALE GENOMIC DNA]</scope>
    <source>
        <strain evidence="2">CGMCC 1.15197</strain>
    </source>
</reference>
<dbReference type="InterPro" id="IPR025355">
    <property type="entry name" value="DUF4259"/>
</dbReference>
<organism evidence="1 2">
    <name type="scientific">Hymenobacter cavernae</name>
    <dbReference type="NCBI Taxonomy" id="2044852"/>
    <lineage>
        <taxon>Bacteria</taxon>
        <taxon>Pseudomonadati</taxon>
        <taxon>Bacteroidota</taxon>
        <taxon>Cytophagia</taxon>
        <taxon>Cytophagales</taxon>
        <taxon>Hymenobacteraceae</taxon>
        <taxon>Hymenobacter</taxon>
    </lineage>
</organism>
<evidence type="ECO:0008006" key="3">
    <source>
        <dbReference type="Google" id="ProtNLM"/>
    </source>
</evidence>
<evidence type="ECO:0000313" key="1">
    <source>
        <dbReference type="EMBL" id="GGF07933.1"/>
    </source>
</evidence>
<proteinExistence type="predicted"/>
<dbReference type="EMBL" id="BMHT01000003">
    <property type="protein sequence ID" value="GGF07933.1"/>
    <property type="molecule type" value="Genomic_DNA"/>
</dbReference>
<gene>
    <name evidence="1" type="ORF">GCM10011383_18830</name>
</gene>